<dbReference type="EMBL" id="MLFU01000027">
    <property type="protein sequence ID" value="KAK1497136.1"/>
    <property type="molecule type" value="Genomic_DNA"/>
</dbReference>
<evidence type="ECO:0000313" key="2">
    <source>
        <dbReference type="Proteomes" id="UP001227543"/>
    </source>
</evidence>
<comment type="caution">
    <text evidence="1">The sequence shown here is derived from an EMBL/GenBank/DDBJ whole genome shotgun (WGS) entry which is preliminary data.</text>
</comment>
<proteinExistence type="predicted"/>
<dbReference type="GeneID" id="85408407"/>
<sequence>MIQRRKTGIWKPIRVKTYTSRYAQITGSAHLQEATFGSGNVIATGIYGNDSTVTIEVKGQGRDQWVSFYHQNIDDMGFGDQLFGQPDRINGTWHLRRISSVVVNGDTSLVHILYQKDTHKGVILSNPLLLPLQKGKNTITFGGPYNGFDYKPLISVGLSFTLPRKFGSNGPSLKHSISGSRTGTHDSSRAFRRYLTFSLSLL</sequence>
<dbReference type="RefSeq" id="XP_060381335.1">
    <property type="nucleotide sequence ID" value="XM_060524169.1"/>
</dbReference>
<gene>
    <name evidence="1" type="ORF">CTAM01_08148</name>
</gene>
<keyword evidence="1" id="KW-0378">Hydrolase</keyword>
<protein>
    <submittedName>
        <fullName evidence="1">Glycoside hydrolase family 43</fullName>
    </submittedName>
</protein>
<keyword evidence="2" id="KW-1185">Reference proteome</keyword>
<organism evidence="1 2">
    <name type="scientific">Colletotrichum tamarilloi</name>
    <dbReference type="NCBI Taxonomy" id="1209934"/>
    <lineage>
        <taxon>Eukaryota</taxon>
        <taxon>Fungi</taxon>
        <taxon>Dikarya</taxon>
        <taxon>Ascomycota</taxon>
        <taxon>Pezizomycotina</taxon>
        <taxon>Sordariomycetes</taxon>
        <taxon>Hypocreomycetidae</taxon>
        <taxon>Glomerellales</taxon>
        <taxon>Glomerellaceae</taxon>
        <taxon>Colletotrichum</taxon>
        <taxon>Colletotrichum acutatum species complex</taxon>
    </lineage>
</organism>
<accession>A0ABQ9R7X1</accession>
<dbReference type="Proteomes" id="UP001227543">
    <property type="component" value="Unassembled WGS sequence"/>
</dbReference>
<name>A0ABQ9R7X1_9PEZI</name>
<dbReference type="GO" id="GO:0016787">
    <property type="term" value="F:hydrolase activity"/>
    <property type="evidence" value="ECO:0007669"/>
    <property type="project" value="UniProtKB-KW"/>
</dbReference>
<reference evidence="1 2" key="1">
    <citation type="submission" date="2016-10" db="EMBL/GenBank/DDBJ databases">
        <title>The genome sequence of Colletotrichum fioriniae PJ7.</title>
        <authorList>
            <person name="Baroncelli R."/>
        </authorList>
    </citation>
    <scope>NUCLEOTIDE SEQUENCE [LARGE SCALE GENOMIC DNA]</scope>
    <source>
        <strain evidence="1 2">Tom-12</strain>
    </source>
</reference>
<evidence type="ECO:0000313" key="1">
    <source>
        <dbReference type="EMBL" id="KAK1497136.1"/>
    </source>
</evidence>